<evidence type="ECO:0000313" key="4">
    <source>
        <dbReference type="Proteomes" id="UP001165498"/>
    </source>
</evidence>
<keyword evidence="3" id="KW-0808">Transferase</keyword>
<organism evidence="3 4">
    <name type="scientific">Tahibacter harae</name>
    <dbReference type="NCBI Taxonomy" id="2963937"/>
    <lineage>
        <taxon>Bacteria</taxon>
        <taxon>Pseudomonadati</taxon>
        <taxon>Pseudomonadota</taxon>
        <taxon>Gammaproteobacteria</taxon>
        <taxon>Lysobacterales</taxon>
        <taxon>Rhodanobacteraceae</taxon>
        <taxon>Tahibacter</taxon>
    </lineage>
</organism>
<sequence>MASASPPLVSILIRSMERPVLRRAIASAAAQTWPNLEIVVVAACGQRHGALPDQVNGRSLRLIKPDPDARLPRAEAANLALESARGEWLNFLDDDDELLPQHLSTLLGAERRPDQRVIYARTSVVDAAGNITGHCGVPGHPLRYYYENLSTPNGTLFHRSLVDEGLRFDTRFSIYEDYDFFIHCASRSSLLFVDEETSIWHAHEGESGLGHGANSGTARRAELNEALTRKWAGQFDRWASEPGALLLTGQQLLKRGETAAACHALERALQQQPGDINALNLAGMANLQAGNVERAEGLLREALRLLPGHPALQENLALILRRRSEARPG</sequence>
<keyword evidence="4" id="KW-1185">Reference proteome</keyword>
<evidence type="ECO:0000259" key="2">
    <source>
        <dbReference type="Pfam" id="PF00535"/>
    </source>
</evidence>
<dbReference type="PANTHER" id="PTHR43685">
    <property type="entry name" value="GLYCOSYLTRANSFERASE"/>
    <property type="match status" value="1"/>
</dbReference>
<dbReference type="SUPFAM" id="SSF53448">
    <property type="entry name" value="Nucleotide-diphospho-sugar transferases"/>
    <property type="match status" value="1"/>
</dbReference>
<dbReference type="InterPro" id="IPR001173">
    <property type="entry name" value="Glyco_trans_2-like"/>
</dbReference>
<accession>A0ABT1QS11</accession>
<comment type="caution">
    <text evidence="3">The sequence shown here is derived from an EMBL/GenBank/DDBJ whole genome shotgun (WGS) entry which is preliminary data.</text>
</comment>
<proteinExistence type="predicted"/>
<dbReference type="EMBL" id="JANFQO010000008">
    <property type="protein sequence ID" value="MCQ4165093.1"/>
    <property type="molecule type" value="Genomic_DNA"/>
</dbReference>
<dbReference type="RefSeq" id="WP_255914152.1">
    <property type="nucleotide sequence ID" value="NZ_JANFQO010000008.1"/>
</dbReference>
<keyword evidence="1" id="KW-0802">TPR repeat</keyword>
<keyword evidence="3" id="KW-0328">Glycosyltransferase</keyword>
<dbReference type="Pfam" id="PF00535">
    <property type="entry name" value="Glycos_transf_2"/>
    <property type="match status" value="1"/>
</dbReference>
<dbReference type="GO" id="GO:0016757">
    <property type="term" value="F:glycosyltransferase activity"/>
    <property type="evidence" value="ECO:0007669"/>
    <property type="project" value="UniProtKB-KW"/>
</dbReference>
<dbReference type="PANTHER" id="PTHR43685:SF2">
    <property type="entry name" value="GLYCOSYLTRANSFERASE 2-LIKE DOMAIN-CONTAINING PROTEIN"/>
    <property type="match status" value="1"/>
</dbReference>
<feature type="domain" description="Glycosyltransferase 2-like" evidence="2">
    <location>
        <begin position="17"/>
        <end position="132"/>
    </location>
</feature>
<evidence type="ECO:0000256" key="1">
    <source>
        <dbReference type="PROSITE-ProRule" id="PRU00339"/>
    </source>
</evidence>
<gene>
    <name evidence="3" type="ORF">NM961_10270</name>
</gene>
<dbReference type="SUPFAM" id="SSF48452">
    <property type="entry name" value="TPR-like"/>
    <property type="match status" value="1"/>
</dbReference>
<dbReference type="InterPro" id="IPR029044">
    <property type="entry name" value="Nucleotide-diphossugar_trans"/>
</dbReference>
<dbReference type="EC" id="2.4.-.-" evidence="3"/>
<dbReference type="Gene3D" id="3.90.550.10">
    <property type="entry name" value="Spore Coat Polysaccharide Biosynthesis Protein SpsA, Chain A"/>
    <property type="match status" value="1"/>
</dbReference>
<dbReference type="Proteomes" id="UP001165498">
    <property type="component" value="Unassembled WGS sequence"/>
</dbReference>
<protein>
    <submittedName>
        <fullName evidence="3">Glycosyltransferase</fullName>
        <ecNumber evidence="3">2.4.-.-</ecNumber>
    </submittedName>
</protein>
<dbReference type="InterPro" id="IPR019734">
    <property type="entry name" value="TPR_rpt"/>
</dbReference>
<evidence type="ECO:0000313" key="3">
    <source>
        <dbReference type="EMBL" id="MCQ4165093.1"/>
    </source>
</evidence>
<dbReference type="InterPro" id="IPR011990">
    <property type="entry name" value="TPR-like_helical_dom_sf"/>
</dbReference>
<reference evidence="3" key="1">
    <citation type="submission" date="2022-07" db="EMBL/GenBank/DDBJ databases">
        <title>Tahibacter sp., a new gammaproteobacterium isolated from the silt sample collected at pig farm.</title>
        <authorList>
            <person name="Chen H."/>
        </authorList>
    </citation>
    <scope>NUCLEOTIDE SEQUENCE</scope>
    <source>
        <strain evidence="3">P2K</strain>
    </source>
</reference>
<name>A0ABT1QS11_9GAMM</name>
<feature type="repeat" description="TPR" evidence="1">
    <location>
        <begin position="276"/>
        <end position="309"/>
    </location>
</feature>
<dbReference type="Pfam" id="PF14559">
    <property type="entry name" value="TPR_19"/>
    <property type="match status" value="1"/>
</dbReference>
<dbReference type="InterPro" id="IPR050834">
    <property type="entry name" value="Glycosyltransf_2"/>
</dbReference>
<dbReference type="Gene3D" id="1.25.40.10">
    <property type="entry name" value="Tetratricopeptide repeat domain"/>
    <property type="match status" value="1"/>
</dbReference>
<dbReference type="SMART" id="SM00028">
    <property type="entry name" value="TPR"/>
    <property type="match status" value="2"/>
</dbReference>
<dbReference type="PROSITE" id="PS50005">
    <property type="entry name" value="TPR"/>
    <property type="match status" value="1"/>
</dbReference>